<dbReference type="InterPro" id="IPR001789">
    <property type="entry name" value="Sig_transdc_resp-reg_receiver"/>
</dbReference>
<keyword evidence="3 12" id="KW-0597">Phosphoprotein</keyword>
<dbReference type="GO" id="GO:0000976">
    <property type="term" value="F:transcription cis-regulatory region binding"/>
    <property type="evidence" value="ECO:0007669"/>
    <property type="project" value="TreeGrafter"/>
</dbReference>
<dbReference type="SMART" id="SM00388">
    <property type="entry name" value="HisKA"/>
    <property type="match status" value="1"/>
</dbReference>
<accession>A0A7V4WUW8</accession>
<dbReference type="SUPFAM" id="SSF47384">
    <property type="entry name" value="Homodimeric domain of signal transducing histidine kinase"/>
    <property type="match status" value="1"/>
</dbReference>
<protein>
    <recommendedName>
        <fullName evidence="2">histidine kinase</fullName>
        <ecNumber evidence="2">2.7.13.3</ecNumber>
    </recommendedName>
</protein>
<dbReference type="InterPro" id="IPR039420">
    <property type="entry name" value="WalR-like"/>
</dbReference>
<evidence type="ECO:0000256" key="4">
    <source>
        <dbReference type="ARBA" id="ARBA00022679"/>
    </source>
</evidence>
<proteinExistence type="predicted"/>
<evidence type="ECO:0000256" key="8">
    <source>
        <dbReference type="ARBA" id="ARBA00023012"/>
    </source>
</evidence>
<dbReference type="EMBL" id="DRQG01000073">
    <property type="protein sequence ID" value="HGY55595.1"/>
    <property type="molecule type" value="Genomic_DNA"/>
</dbReference>
<comment type="catalytic activity">
    <reaction evidence="1">
        <text>ATP + protein L-histidine = ADP + protein N-phospho-L-histidine.</text>
        <dbReference type="EC" id="2.7.13.3"/>
    </reaction>
</comment>
<evidence type="ECO:0000256" key="5">
    <source>
        <dbReference type="ARBA" id="ARBA00022741"/>
    </source>
</evidence>
<dbReference type="SUPFAM" id="SSF52172">
    <property type="entry name" value="CheY-like"/>
    <property type="match status" value="1"/>
</dbReference>
<keyword evidence="5" id="KW-0547">Nucleotide-binding</keyword>
<dbReference type="GO" id="GO:0005829">
    <property type="term" value="C:cytosol"/>
    <property type="evidence" value="ECO:0007669"/>
    <property type="project" value="TreeGrafter"/>
</dbReference>
<dbReference type="Pfam" id="PF00512">
    <property type="entry name" value="HisKA"/>
    <property type="match status" value="1"/>
</dbReference>
<feature type="modified residue" description="4-aspartylphosphate" evidence="12">
    <location>
        <position position="58"/>
    </location>
</feature>
<comment type="caution">
    <text evidence="14">The sequence shown here is derived from an EMBL/GenBank/DDBJ whole genome shotgun (WGS) entry which is preliminary data.</text>
</comment>
<keyword evidence="4" id="KW-0808">Transferase</keyword>
<dbReference type="EC" id="2.7.13.3" evidence="2"/>
<organism evidence="14">
    <name type="scientific">Caldithrix abyssi</name>
    <dbReference type="NCBI Taxonomy" id="187145"/>
    <lineage>
        <taxon>Bacteria</taxon>
        <taxon>Pseudomonadati</taxon>
        <taxon>Calditrichota</taxon>
        <taxon>Calditrichia</taxon>
        <taxon>Calditrichales</taxon>
        <taxon>Calditrichaceae</taxon>
        <taxon>Caldithrix</taxon>
    </lineage>
</organism>
<evidence type="ECO:0000256" key="9">
    <source>
        <dbReference type="ARBA" id="ARBA00023015"/>
    </source>
</evidence>
<evidence type="ECO:0000256" key="10">
    <source>
        <dbReference type="ARBA" id="ARBA00023125"/>
    </source>
</evidence>
<dbReference type="InterPro" id="IPR003661">
    <property type="entry name" value="HisK_dim/P_dom"/>
</dbReference>
<dbReference type="PANTHER" id="PTHR48111:SF1">
    <property type="entry name" value="TWO-COMPONENT RESPONSE REGULATOR ORR33"/>
    <property type="match status" value="1"/>
</dbReference>
<evidence type="ECO:0000256" key="3">
    <source>
        <dbReference type="ARBA" id="ARBA00022553"/>
    </source>
</evidence>
<dbReference type="GO" id="GO:0000156">
    <property type="term" value="F:phosphorelay response regulator activity"/>
    <property type="evidence" value="ECO:0007669"/>
    <property type="project" value="TreeGrafter"/>
</dbReference>
<keyword evidence="10" id="KW-0238">DNA-binding</keyword>
<name>A0A7V4WUW8_CALAY</name>
<sequence length="231" mass="26640">MKNENHKNSILIVDDNPANLKLLDLILRKEGYEVIPAQSGPEALEIMKTVLPDLIFLDIMMPEMDGYELCQRLKNNPRTQNIPIIFITSKAEPTDIVKGFEYGAADYVTKPFNKVVLLARMRTHLELKRSLERLIELEKKHVTAALTTATNHEVNQPLTVLAGNLFLLRQTLEESNLTPEQHRYIELMDLSINKIKNILERYRTANNFRYETYTGSTQMLVVDEEAEEEKL</sequence>
<dbReference type="Pfam" id="PF00072">
    <property type="entry name" value="Response_reg"/>
    <property type="match status" value="1"/>
</dbReference>
<dbReference type="Gene3D" id="1.10.287.130">
    <property type="match status" value="1"/>
</dbReference>
<keyword evidence="7" id="KW-0067">ATP-binding</keyword>
<evidence type="ECO:0000256" key="2">
    <source>
        <dbReference type="ARBA" id="ARBA00012438"/>
    </source>
</evidence>
<evidence type="ECO:0000256" key="11">
    <source>
        <dbReference type="ARBA" id="ARBA00023163"/>
    </source>
</evidence>
<dbReference type="AlphaFoldDB" id="A0A7V4WUW8"/>
<dbReference type="GO" id="GO:0005524">
    <property type="term" value="F:ATP binding"/>
    <property type="evidence" value="ECO:0007669"/>
    <property type="project" value="UniProtKB-KW"/>
</dbReference>
<evidence type="ECO:0000256" key="12">
    <source>
        <dbReference type="PROSITE-ProRule" id="PRU00169"/>
    </source>
</evidence>
<reference evidence="14" key="1">
    <citation type="journal article" date="2020" name="mSystems">
        <title>Genome- and Community-Level Interaction Insights into Carbon Utilization and Element Cycling Functions of Hydrothermarchaeota in Hydrothermal Sediment.</title>
        <authorList>
            <person name="Zhou Z."/>
            <person name="Liu Y."/>
            <person name="Xu W."/>
            <person name="Pan J."/>
            <person name="Luo Z.H."/>
            <person name="Li M."/>
        </authorList>
    </citation>
    <scope>NUCLEOTIDE SEQUENCE [LARGE SCALE GENOMIC DNA]</scope>
    <source>
        <strain evidence="14">HyVt-577</strain>
    </source>
</reference>
<dbReference type="Proteomes" id="UP000885779">
    <property type="component" value="Unassembled WGS sequence"/>
</dbReference>
<feature type="domain" description="Response regulatory" evidence="13">
    <location>
        <begin position="9"/>
        <end position="125"/>
    </location>
</feature>
<dbReference type="GO" id="GO:0006355">
    <property type="term" value="P:regulation of DNA-templated transcription"/>
    <property type="evidence" value="ECO:0007669"/>
    <property type="project" value="TreeGrafter"/>
</dbReference>
<dbReference type="PROSITE" id="PS50110">
    <property type="entry name" value="RESPONSE_REGULATORY"/>
    <property type="match status" value="1"/>
</dbReference>
<evidence type="ECO:0000256" key="1">
    <source>
        <dbReference type="ARBA" id="ARBA00000085"/>
    </source>
</evidence>
<dbReference type="CDD" id="cd00082">
    <property type="entry name" value="HisKA"/>
    <property type="match status" value="1"/>
</dbReference>
<dbReference type="SMART" id="SM00448">
    <property type="entry name" value="REC"/>
    <property type="match status" value="1"/>
</dbReference>
<dbReference type="Gene3D" id="3.40.50.2300">
    <property type="match status" value="1"/>
</dbReference>
<dbReference type="PANTHER" id="PTHR48111">
    <property type="entry name" value="REGULATOR OF RPOS"/>
    <property type="match status" value="1"/>
</dbReference>
<keyword evidence="11" id="KW-0804">Transcription</keyword>
<keyword evidence="8" id="KW-0902">Two-component regulatory system</keyword>
<keyword evidence="6" id="KW-0418">Kinase</keyword>
<dbReference type="CDD" id="cd19920">
    <property type="entry name" value="REC_PA4781-like"/>
    <property type="match status" value="1"/>
</dbReference>
<dbReference type="InterPro" id="IPR036097">
    <property type="entry name" value="HisK_dim/P_sf"/>
</dbReference>
<evidence type="ECO:0000256" key="7">
    <source>
        <dbReference type="ARBA" id="ARBA00022840"/>
    </source>
</evidence>
<gene>
    <name evidence="14" type="ORF">ENK44_07845</name>
</gene>
<dbReference type="InterPro" id="IPR011006">
    <property type="entry name" value="CheY-like_superfamily"/>
</dbReference>
<evidence type="ECO:0000256" key="6">
    <source>
        <dbReference type="ARBA" id="ARBA00022777"/>
    </source>
</evidence>
<dbReference type="GO" id="GO:0000155">
    <property type="term" value="F:phosphorelay sensor kinase activity"/>
    <property type="evidence" value="ECO:0007669"/>
    <property type="project" value="InterPro"/>
</dbReference>
<dbReference type="GO" id="GO:0032993">
    <property type="term" value="C:protein-DNA complex"/>
    <property type="evidence" value="ECO:0007669"/>
    <property type="project" value="TreeGrafter"/>
</dbReference>
<evidence type="ECO:0000313" key="14">
    <source>
        <dbReference type="EMBL" id="HGY55595.1"/>
    </source>
</evidence>
<dbReference type="FunFam" id="3.40.50.2300:FF:000121">
    <property type="entry name" value="Sensor histidine kinase RcsC"/>
    <property type="match status" value="1"/>
</dbReference>
<evidence type="ECO:0000259" key="13">
    <source>
        <dbReference type="PROSITE" id="PS50110"/>
    </source>
</evidence>
<keyword evidence="9" id="KW-0805">Transcription regulation</keyword>